<dbReference type="EMBL" id="OGUS01000114">
    <property type="protein sequence ID" value="SPC12308.1"/>
    <property type="molecule type" value="Genomic_DNA"/>
</dbReference>
<reference evidence="1" key="1">
    <citation type="submission" date="2018-01" db="EMBL/GenBank/DDBJ databases">
        <authorList>
            <person name="Clerissi C."/>
        </authorList>
    </citation>
    <scope>NUCLEOTIDE SEQUENCE</scope>
    <source>
        <strain evidence="1">Cupriavidus oxalaticus LMG 2235</strain>
    </source>
</reference>
<dbReference type="Proteomes" id="UP000256862">
    <property type="component" value="Chromosome CO2235"/>
</dbReference>
<organism evidence="1">
    <name type="scientific">Cupriavidus oxalaticus</name>
    <dbReference type="NCBI Taxonomy" id="96344"/>
    <lineage>
        <taxon>Bacteria</taxon>
        <taxon>Pseudomonadati</taxon>
        <taxon>Pseudomonadota</taxon>
        <taxon>Betaproteobacteria</taxon>
        <taxon>Burkholderiales</taxon>
        <taxon>Burkholderiaceae</taxon>
        <taxon>Cupriavidus</taxon>
    </lineage>
</organism>
<dbReference type="AlphaFoldDB" id="A0A375G2N0"/>
<protein>
    <submittedName>
        <fullName evidence="1">Uncharacterized protein</fullName>
    </submittedName>
</protein>
<proteinExistence type="predicted"/>
<name>A0A375G2N0_9BURK</name>
<comment type="caution">
    <text evidence="1">The sequence shown here is derived from an EMBL/GenBank/DDBJ whole genome shotgun (WGS) entry which is preliminary data.</text>
</comment>
<gene>
    <name evidence="1" type="ORF">CO2235_140109</name>
</gene>
<evidence type="ECO:0000313" key="1">
    <source>
        <dbReference type="EMBL" id="SPC12308.1"/>
    </source>
</evidence>
<accession>A0A375G2N0</accession>
<sequence length="61" mass="6566">MTSGWASTQRCAVEPRLSARDGVGREGAAKRLPVRRHHAKVESMVAPMCVNPARKAGVPAR</sequence>